<keyword evidence="2" id="KW-1185">Reference proteome</keyword>
<sequence>MLFLGKNIIYQTLRNKRYKWDKRKTREKEATSFPVFSFRKTNAPKIFGISGQI</sequence>
<gene>
    <name evidence="1" type="ORF">HMPREF1863_00517</name>
</gene>
<evidence type="ECO:0000313" key="1">
    <source>
        <dbReference type="EMBL" id="KXB67330.1"/>
    </source>
</evidence>
<evidence type="ECO:0000313" key="2">
    <source>
        <dbReference type="Proteomes" id="UP000070442"/>
    </source>
</evidence>
<dbReference type="AlphaFoldDB" id="A0A134AIG9"/>
<organism evidence="1 2">
    <name type="scientific">Aedoeadaptatus coxii</name>
    <dbReference type="NCBI Taxonomy" id="755172"/>
    <lineage>
        <taxon>Bacteria</taxon>
        <taxon>Bacillati</taxon>
        <taxon>Bacillota</taxon>
        <taxon>Tissierellia</taxon>
        <taxon>Tissierellales</taxon>
        <taxon>Peptoniphilaceae</taxon>
        <taxon>Aedoeadaptatus</taxon>
    </lineage>
</organism>
<reference evidence="2" key="1">
    <citation type="submission" date="2016-01" db="EMBL/GenBank/DDBJ databases">
        <authorList>
            <person name="Mitreva M."/>
            <person name="Pepin K.H."/>
            <person name="Mihindukulasuriya K.A."/>
            <person name="Fulton R."/>
            <person name="Fronick C."/>
            <person name="O'Laughlin M."/>
            <person name="Miner T."/>
            <person name="Herter B."/>
            <person name="Rosa B.A."/>
            <person name="Cordes M."/>
            <person name="Tomlinson C."/>
            <person name="Wollam A."/>
            <person name="Palsikar V.B."/>
            <person name="Mardis E.R."/>
            <person name="Wilson R.K."/>
        </authorList>
    </citation>
    <scope>NUCLEOTIDE SEQUENCE [LARGE SCALE GENOMIC DNA]</scope>
    <source>
        <strain evidence="2">DNF00729</strain>
    </source>
</reference>
<protein>
    <submittedName>
        <fullName evidence="1">Uncharacterized protein</fullName>
    </submittedName>
</protein>
<dbReference type="Proteomes" id="UP000070442">
    <property type="component" value="Unassembled WGS sequence"/>
</dbReference>
<comment type="caution">
    <text evidence="1">The sequence shown here is derived from an EMBL/GenBank/DDBJ whole genome shotgun (WGS) entry which is preliminary data.</text>
</comment>
<accession>A0A134AIG9</accession>
<dbReference type="EMBL" id="LSDG01000019">
    <property type="protein sequence ID" value="KXB67330.1"/>
    <property type="molecule type" value="Genomic_DNA"/>
</dbReference>
<proteinExistence type="predicted"/>
<dbReference type="STRING" id="755172.HMPREF1863_00517"/>
<name>A0A134AIG9_9FIRM</name>
<dbReference type="PATRIC" id="fig|755172.3.peg.495"/>